<evidence type="ECO:0000313" key="2">
    <source>
        <dbReference type="Proteomes" id="UP000728185"/>
    </source>
</evidence>
<accession>A0A8E0RKM1</accession>
<dbReference type="EMBL" id="LUCM01011384">
    <property type="protein sequence ID" value="KAA0184047.1"/>
    <property type="molecule type" value="Genomic_DNA"/>
</dbReference>
<dbReference type="Proteomes" id="UP000728185">
    <property type="component" value="Unassembled WGS sequence"/>
</dbReference>
<comment type="caution">
    <text evidence="1">The sequence shown here is derived from an EMBL/GenBank/DDBJ whole genome shotgun (WGS) entry which is preliminary data.</text>
</comment>
<evidence type="ECO:0000313" key="1">
    <source>
        <dbReference type="EMBL" id="KAA0184047.1"/>
    </source>
</evidence>
<sequence length="125" mass="14280">MPIKWRTNSLPGQLRWTCCHNWWEFLDFRTHEKRMREIACSPAESHDAKGSAYCTPKEPVSIAGLARKCPWRGYWSLYRRNYGVANEFQTVDELISAINKTFSGPEAQVISNTGKDGKQVAIVST</sequence>
<name>A0A8E0RKM1_9TREM</name>
<reference evidence="1" key="1">
    <citation type="submission" date="2019-05" db="EMBL/GenBank/DDBJ databases">
        <title>Annotation for the trematode Fasciolopsis buski.</title>
        <authorList>
            <person name="Choi Y.-J."/>
        </authorList>
    </citation>
    <scope>NUCLEOTIDE SEQUENCE</scope>
    <source>
        <strain evidence="1">HT</strain>
        <tissue evidence="1">Whole worm</tissue>
    </source>
</reference>
<protein>
    <submittedName>
        <fullName evidence="1">Uncharacterized protein</fullName>
    </submittedName>
</protein>
<proteinExistence type="predicted"/>
<keyword evidence="2" id="KW-1185">Reference proteome</keyword>
<dbReference type="AlphaFoldDB" id="A0A8E0RKM1"/>
<gene>
    <name evidence="1" type="ORF">FBUS_07184</name>
</gene>
<organism evidence="1 2">
    <name type="scientific">Fasciolopsis buskii</name>
    <dbReference type="NCBI Taxonomy" id="27845"/>
    <lineage>
        <taxon>Eukaryota</taxon>
        <taxon>Metazoa</taxon>
        <taxon>Spiralia</taxon>
        <taxon>Lophotrochozoa</taxon>
        <taxon>Platyhelminthes</taxon>
        <taxon>Trematoda</taxon>
        <taxon>Digenea</taxon>
        <taxon>Plagiorchiida</taxon>
        <taxon>Echinostomata</taxon>
        <taxon>Echinostomatoidea</taxon>
        <taxon>Fasciolidae</taxon>
        <taxon>Fasciolopsis</taxon>
    </lineage>
</organism>